<evidence type="ECO:0000256" key="6">
    <source>
        <dbReference type="ARBA" id="ARBA00023136"/>
    </source>
</evidence>
<feature type="compositionally biased region" description="Basic and acidic residues" evidence="9">
    <location>
        <begin position="1"/>
        <end position="13"/>
    </location>
</feature>
<dbReference type="EMBL" id="OZ022412">
    <property type="protein sequence ID" value="CAK9441995.1"/>
    <property type="molecule type" value="Genomic_DNA"/>
</dbReference>
<evidence type="ECO:0000313" key="12">
    <source>
        <dbReference type="Proteomes" id="UP001497383"/>
    </source>
</evidence>
<comment type="catalytic activity">
    <reaction evidence="8">
        <text>fluoride(in) = fluoride(out)</text>
        <dbReference type="Rhea" id="RHEA:76159"/>
        <dbReference type="ChEBI" id="CHEBI:17051"/>
    </reaction>
    <physiologicalReaction direction="left-to-right" evidence="8">
        <dbReference type="Rhea" id="RHEA:76160"/>
    </physiologicalReaction>
</comment>
<sequence length="382" mass="41966">MSSRRSSVEEARRLQRRRTVHEEQAEVQAETVEAGLPEGFRTSEKEREKRPLVVQKYRKYLPIILNIVHGAVWGVLARKGLMNLTTYSGSYLSGVIWANFTACLVMGLSIEGDGLWLFLLEHEVYSNKGSIPVYTGITTGFCGTLSSFSTVILDLFNRCANTVPGSDYHPPNAGYGVMNFLAVVLAEFGLSIMGFHMGKQFAQVIDHVTPSLTLKQHKILETASMVVAVCLVIITCVLLGTKPQGRWRSWTFSMFFAPFGAILRFYLSKYLNSKITQFPLGTFSANLLGTLLLAIFTLIGRGKLKSGGQISTHIMGCHVLTGLNDGFCGALTTVSTFVAELFGLKTLDSYRYGTASVMASFAIMVLVLGSYNWTIGLTEAVC</sequence>
<evidence type="ECO:0000256" key="9">
    <source>
        <dbReference type="SAM" id="MobiDB-lite"/>
    </source>
</evidence>
<evidence type="ECO:0000256" key="2">
    <source>
        <dbReference type="ARBA" id="ARBA00004651"/>
    </source>
</evidence>
<dbReference type="Proteomes" id="UP001497383">
    <property type="component" value="Chromosome 8"/>
</dbReference>
<comment type="function">
    <text evidence="1">Fluoride channel required for the rapid expulsion of cytoplasmic fluoride.</text>
</comment>
<feature type="transmembrane region" description="Helical" evidence="10">
    <location>
        <begin position="278"/>
        <end position="299"/>
    </location>
</feature>
<keyword evidence="3" id="KW-1003">Cell membrane</keyword>
<dbReference type="PANTHER" id="PTHR28259:SF1">
    <property type="entry name" value="FLUORIDE EXPORT PROTEIN 1-RELATED"/>
    <property type="match status" value="1"/>
</dbReference>
<feature type="region of interest" description="Disordered" evidence="9">
    <location>
        <begin position="1"/>
        <end position="29"/>
    </location>
</feature>
<evidence type="ECO:0000256" key="1">
    <source>
        <dbReference type="ARBA" id="ARBA00002598"/>
    </source>
</evidence>
<name>A0ABP0ZTW2_9ASCO</name>
<keyword evidence="6 10" id="KW-0472">Membrane</keyword>
<dbReference type="InterPro" id="IPR003691">
    <property type="entry name" value="FluC"/>
</dbReference>
<accession>A0ABP0ZTW2</accession>
<evidence type="ECO:0000313" key="11">
    <source>
        <dbReference type="EMBL" id="CAK9441995.1"/>
    </source>
</evidence>
<keyword evidence="4 10" id="KW-0812">Transmembrane</keyword>
<gene>
    <name evidence="11" type="ORF">LODBEIA_P58020</name>
</gene>
<evidence type="ECO:0000256" key="5">
    <source>
        <dbReference type="ARBA" id="ARBA00022989"/>
    </source>
</evidence>
<evidence type="ECO:0008006" key="13">
    <source>
        <dbReference type="Google" id="ProtNLM"/>
    </source>
</evidence>
<evidence type="ECO:0000256" key="8">
    <source>
        <dbReference type="ARBA" id="ARBA00035585"/>
    </source>
</evidence>
<evidence type="ECO:0000256" key="10">
    <source>
        <dbReference type="SAM" id="Phobius"/>
    </source>
</evidence>
<protein>
    <recommendedName>
        <fullName evidence="13">Fluoride export protein 1</fullName>
    </recommendedName>
</protein>
<keyword evidence="5 10" id="KW-1133">Transmembrane helix</keyword>
<evidence type="ECO:0000256" key="3">
    <source>
        <dbReference type="ARBA" id="ARBA00022475"/>
    </source>
</evidence>
<dbReference type="PANTHER" id="PTHR28259">
    <property type="entry name" value="FLUORIDE EXPORT PROTEIN 1-RELATED"/>
    <property type="match status" value="1"/>
</dbReference>
<dbReference type="GeneID" id="92210998"/>
<comment type="similarity">
    <text evidence="7">Belongs to the fluoride channel Fluc/FEX (TC 1.A.43) family.</text>
</comment>
<dbReference type="Pfam" id="PF02537">
    <property type="entry name" value="CRCB"/>
    <property type="match status" value="2"/>
</dbReference>
<dbReference type="RefSeq" id="XP_066832740.1">
    <property type="nucleotide sequence ID" value="XM_066976175.1"/>
</dbReference>
<organism evidence="11 12">
    <name type="scientific">Lodderomyces beijingensis</name>
    <dbReference type="NCBI Taxonomy" id="1775926"/>
    <lineage>
        <taxon>Eukaryota</taxon>
        <taxon>Fungi</taxon>
        <taxon>Dikarya</taxon>
        <taxon>Ascomycota</taxon>
        <taxon>Saccharomycotina</taxon>
        <taxon>Pichiomycetes</taxon>
        <taxon>Debaryomycetaceae</taxon>
        <taxon>Candida/Lodderomyces clade</taxon>
        <taxon>Lodderomyces</taxon>
    </lineage>
</organism>
<feature type="transmembrane region" description="Helical" evidence="10">
    <location>
        <begin position="96"/>
        <end position="119"/>
    </location>
</feature>
<evidence type="ECO:0000256" key="7">
    <source>
        <dbReference type="ARBA" id="ARBA00035120"/>
    </source>
</evidence>
<feature type="transmembrane region" description="Helical" evidence="10">
    <location>
        <begin position="219"/>
        <end position="241"/>
    </location>
</feature>
<feature type="transmembrane region" description="Helical" evidence="10">
    <location>
        <begin position="247"/>
        <end position="266"/>
    </location>
</feature>
<evidence type="ECO:0000256" key="4">
    <source>
        <dbReference type="ARBA" id="ARBA00022692"/>
    </source>
</evidence>
<feature type="transmembrane region" description="Helical" evidence="10">
    <location>
        <begin position="350"/>
        <end position="369"/>
    </location>
</feature>
<feature type="transmembrane region" description="Helical" evidence="10">
    <location>
        <begin position="173"/>
        <end position="198"/>
    </location>
</feature>
<comment type="subcellular location">
    <subcellularLocation>
        <location evidence="2">Cell membrane</location>
        <topology evidence="2">Multi-pass membrane protein</topology>
    </subcellularLocation>
</comment>
<proteinExistence type="inferred from homology"/>
<keyword evidence="12" id="KW-1185">Reference proteome</keyword>
<feature type="transmembrane region" description="Helical" evidence="10">
    <location>
        <begin position="131"/>
        <end position="153"/>
    </location>
</feature>
<reference evidence="11 12" key="1">
    <citation type="submission" date="2024-03" db="EMBL/GenBank/DDBJ databases">
        <authorList>
            <person name="Brejova B."/>
        </authorList>
    </citation>
    <scope>NUCLEOTIDE SEQUENCE [LARGE SCALE GENOMIC DNA]</scope>
    <source>
        <strain evidence="11 12">CBS 14171</strain>
    </source>
</reference>